<keyword evidence="6" id="KW-1185">Reference proteome</keyword>
<reference evidence="5" key="2">
    <citation type="journal article" date="2016" name="Genome Announc.">
        <title>Draft Genome Sequences of Two Novel Amoeba-Resistant Intranuclear Bacteria, 'Candidatus Berkiella cookevillensis' and 'Candidatus Berkiella aquae'.</title>
        <authorList>
            <person name="Mehari Y.T."/>
            <person name="Arivett B.A."/>
            <person name="Farone A.L."/>
            <person name="Gunderson J.H."/>
            <person name="Farone M.B."/>
        </authorList>
    </citation>
    <scope>NUCLEOTIDE SEQUENCE</scope>
    <source>
        <strain evidence="5">HT99</strain>
    </source>
</reference>
<dbReference type="STRING" id="295108.HT99x_02076"/>
<feature type="coiled-coil region" evidence="1">
    <location>
        <begin position="446"/>
        <end position="473"/>
    </location>
</feature>
<dbReference type="RefSeq" id="WP_075066701.1">
    <property type="nucleotide sequence ID" value="NZ_LKAJ02000001.1"/>
</dbReference>
<reference evidence="5" key="3">
    <citation type="submission" date="2021-06" db="EMBL/GenBank/DDBJ databases">
        <title>Genomic Description and Analysis of Intracellular Bacteria, Candidatus Berkiella cookevillensis and Candidatus Berkiella aquae.</title>
        <authorList>
            <person name="Kidane D.T."/>
            <person name="Mehari Y.T."/>
            <person name="Rice F.C."/>
            <person name="Arivett B.A."/>
            <person name="Farone A.L."/>
            <person name="Berk S.G."/>
            <person name="Farone M.B."/>
        </authorList>
    </citation>
    <scope>NUCLEOTIDE SEQUENCE</scope>
    <source>
        <strain evidence="5">HT99</strain>
    </source>
</reference>
<dbReference type="EMBL" id="LKAJ02000001">
    <property type="protein sequence ID" value="MCS5711336.1"/>
    <property type="molecule type" value="Genomic_DNA"/>
</dbReference>
<organism evidence="4">
    <name type="scientific">Candidatus Berkiella aquae</name>
    <dbReference type="NCBI Taxonomy" id="295108"/>
    <lineage>
        <taxon>Bacteria</taxon>
        <taxon>Pseudomonadati</taxon>
        <taxon>Pseudomonadota</taxon>
        <taxon>Gammaproteobacteria</taxon>
        <taxon>Candidatus Berkiellales</taxon>
        <taxon>Candidatus Berkiellaceae</taxon>
        <taxon>Candidatus Berkiella</taxon>
    </lineage>
</organism>
<dbReference type="PATRIC" id="fig|1590043.3.peg.2120"/>
<evidence type="ECO:0000313" key="5">
    <source>
        <dbReference type="EMBL" id="MCS5711336.1"/>
    </source>
</evidence>
<evidence type="ECO:0000259" key="3">
    <source>
        <dbReference type="Pfam" id="PF10335"/>
    </source>
</evidence>
<name>A0A0Q9YJL6_9GAMM</name>
<dbReference type="Proteomes" id="UP000051497">
    <property type="component" value="Unassembled WGS sequence"/>
</dbReference>
<evidence type="ECO:0000256" key="1">
    <source>
        <dbReference type="SAM" id="Coils"/>
    </source>
</evidence>
<evidence type="ECO:0000313" key="6">
    <source>
        <dbReference type="Proteomes" id="UP000051497"/>
    </source>
</evidence>
<dbReference type="InterPro" id="IPR005105">
    <property type="entry name" value="GlnD_Uridyltrans_N"/>
</dbReference>
<reference evidence="4" key="1">
    <citation type="submission" date="2015-09" db="EMBL/GenBank/DDBJ databases">
        <title>Draft Genome Sequences of Two Novel Amoeba-resistant Intranuclear Bacteria, Candidatus Berkiella cookevillensis and Candidatus Berkiella aquae.</title>
        <authorList>
            <person name="Mehari Y.T."/>
            <person name="Arivett B.A."/>
            <person name="Farone A.L."/>
            <person name="Gunderson J.H."/>
            <person name="Farone M.B."/>
        </authorList>
    </citation>
    <scope>NUCLEOTIDE SEQUENCE [LARGE SCALE GENOMIC DNA]</scope>
    <source>
        <strain evidence="4">HT99</strain>
    </source>
</reference>
<dbReference type="Pfam" id="PF10335">
    <property type="entry name" value="DUF294_C"/>
    <property type="match status" value="1"/>
</dbReference>
<keyword evidence="1" id="KW-0175">Coiled coil</keyword>
<dbReference type="PANTHER" id="PTHR19959">
    <property type="entry name" value="KINESIN LIGHT CHAIN"/>
    <property type="match status" value="1"/>
</dbReference>
<evidence type="ECO:0000313" key="4">
    <source>
        <dbReference type="EMBL" id="KRG20859.1"/>
    </source>
</evidence>
<keyword evidence="4" id="KW-0808">Transferase</keyword>
<dbReference type="EMBL" id="LKAJ01000008">
    <property type="protein sequence ID" value="KRG20859.1"/>
    <property type="molecule type" value="Genomic_DNA"/>
</dbReference>
<accession>A0A0Q9YJL6</accession>
<feature type="domain" description="Protein-PII uridylyltransferase N-terminal" evidence="2">
    <location>
        <begin position="73"/>
        <end position="160"/>
    </location>
</feature>
<dbReference type="OrthoDB" id="9808528at2"/>
<comment type="caution">
    <text evidence="4">The sequence shown here is derived from an EMBL/GenBank/DDBJ whole genome shotgun (WGS) entry which is preliminary data.</text>
</comment>
<dbReference type="Pfam" id="PF03445">
    <property type="entry name" value="DUF294"/>
    <property type="match status" value="1"/>
</dbReference>
<gene>
    <name evidence="5" type="ORF">HT99x_007805</name>
    <name evidence="4" type="ORF">HT99x_02076</name>
</gene>
<dbReference type="PANTHER" id="PTHR19959:SF119">
    <property type="entry name" value="FUNGAL LIPASE-LIKE DOMAIN-CONTAINING PROTEIN"/>
    <property type="match status" value="1"/>
</dbReference>
<sequence>MAESTLSSWVHPIKEAVYNAYTGVLNFVRNPFENLTGYFKSPANPDKVKLDQLRNQHFAQINSEGSKVNPNYVQVAKNISEDTKKYINAIIADEIKKLGKPPCKFTVITLGSLARKESGPITDLEIGILMEDKTIENYCYFYQLSQNISDRLFLLGEHPDIGGKGLRMDEADNAPPHLRFFARNATREQAQELLNQAILKREFDKIPYEGSRPFLATPEEFASYSHPNFTQNKKLLAKTRREQYQIELNKALKDPKNAKLAKTTEGRKQIENEVHFWLNQMYRPFSARELRTANDAGKRLGRNMALLNGNQALYNKFIALREKNFQRKEANGKTLRQNMPKAKMAEDVRDVIQKGKSVYITGELGKTLDIKRELYRFVEQFVTNLGFYHGLKVQNTFDIVQQLKAKGILSPAFAEKLSDFIQFSSGLRLKEQSVIKRQGFASYFDQAEFDEDKEDLEKDIKLLKDSIAYMERAKQDPSLIAIKKRDLVKLEDKYHHMLDMAPGKIFSAKDIELLKTKYIPIAQEIFKAAQDWTLNKEKLGFERTVAPVNTPVTAAVATTSPSFTPAMKNAMDYMHQHPKGFFPALAKLKQEQSNLTKEQLFSFVKKCQEEKLLTAEDCAKIAQIKARRAAAAA</sequence>
<dbReference type="InterPro" id="IPR018821">
    <property type="entry name" value="DUF294_put_nucleoTrafse_sb-bd"/>
</dbReference>
<dbReference type="GO" id="GO:0008773">
    <property type="term" value="F:[protein-PII] uridylyltransferase activity"/>
    <property type="evidence" value="ECO:0007669"/>
    <property type="project" value="InterPro"/>
</dbReference>
<feature type="domain" description="DUF294" evidence="3">
    <location>
        <begin position="363"/>
        <end position="434"/>
    </location>
</feature>
<protein>
    <submittedName>
        <fullName evidence="4">Putative nucleotidyltransferase substrate binding domain protein</fullName>
    </submittedName>
</protein>
<evidence type="ECO:0000259" key="2">
    <source>
        <dbReference type="Pfam" id="PF03445"/>
    </source>
</evidence>
<dbReference type="AlphaFoldDB" id="A0A0Q9YJL6"/>
<proteinExistence type="predicted"/>